<reference evidence="8 9" key="1">
    <citation type="journal article" date="2015" name="Nature">
        <title>rRNA introns, odd ribosomes, and small enigmatic genomes across a large radiation of phyla.</title>
        <authorList>
            <person name="Brown C.T."/>
            <person name="Hug L.A."/>
            <person name="Thomas B.C."/>
            <person name="Sharon I."/>
            <person name="Castelle C.J."/>
            <person name="Singh A."/>
            <person name="Wilkins M.J."/>
            <person name="Williams K.H."/>
            <person name="Banfield J.F."/>
        </authorList>
    </citation>
    <scope>NUCLEOTIDE SEQUENCE [LARGE SCALE GENOMIC DNA]</scope>
</reference>
<feature type="transmembrane region" description="Helical" evidence="7">
    <location>
        <begin position="162"/>
        <end position="182"/>
    </location>
</feature>
<comment type="similarity">
    <text evidence="1">Belongs to the Lgt family.</text>
</comment>
<keyword evidence="6 7" id="KW-0472">Membrane</keyword>
<sequence>MIPFFGTTGWQIGFLKIQSWGLFVSLGFLIGTFLASWLVKKQKLNKDRLLNLLIWIIIASLVGGRLFYVFLENSRNFYLWHPLEIFKIWQGGLDSFGGFAGVGIILFWFWYKKKIDWHYLDILAFVFPFGWTVGRMGCLLIHDHLGVLFNSFLAINFTSGPRLDMALLEILMLVPLLIIFALKGLKMLSTSGLLSSRLFLWYGMGRFLLDFLRADDIAGADARYGGFTVAQWGSLILVFIGLKLLKKIKKGRFA</sequence>
<dbReference type="Proteomes" id="UP000034837">
    <property type="component" value="Unassembled WGS sequence"/>
</dbReference>
<keyword evidence="4 7" id="KW-0812">Transmembrane</keyword>
<dbReference type="GO" id="GO:0008961">
    <property type="term" value="F:phosphatidylglycerol-prolipoprotein diacylglyceryl transferase activity"/>
    <property type="evidence" value="ECO:0007669"/>
    <property type="project" value="InterPro"/>
</dbReference>
<dbReference type="PANTHER" id="PTHR30589">
    <property type="entry name" value="PROLIPOPROTEIN DIACYLGLYCERYL TRANSFERASE"/>
    <property type="match status" value="1"/>
</dbReference>
<organism evidence="8 9">
    <name type="scientific">Candidatus Magasanikbacteria bacterium GW2011_GWA2_42_32</name>
    <dbReference type="NCBI Taxonomy" id="1619039"/>
    <lineage>
        <taxon>Bacteria</taxon>
        <taxon>Candidatus Magasanikiibacteriota</taxon>
    </lineage>
</organism>
<evidence type="ECO:0000313" key="9">
    <source>
        <dbReference type="Proteomes" id="UP000034837"/>
    </source>
</evidence>
<dbReference type="InterPro" id="IPR001640">
    <property type="entry name" value="Lgt"/>
</dbReference>
<evidence type="ECO:0000256" key="1">
    <source>
        <dbReference type="ARBA" id="ARBA00007150"/>
    </source>
</evidence>
<dbReference type="PANTHER" id="PTHR30589:SF0">
    <property type="entry name" value="PHOSPHATIDYLGLYCEROL--PROLIPOPROTEIN DIACYLGLYCERYL TRANSFERASE"/>
    <property type="match status" value="1"/>
</dbReference>
<evidence type="ECO:0000313" key="8">
    <source>
        <dbReference type="EMBL" id="KKS57540.1"/>
    </source>
</evidence>
<evidence type="ECO:0000256" key="2">
    <source>
        <dbReference type="ARBA" id="ARBA00022475"/>
    </source>
</evidence>
<evidence type="ECO:0000256" key="5">
    <source>
        <dbReference type="ARBA" id="ARBA00022989"/>
    </source>
</evidence>
<dbReference type="GO" id="GO:0042158">
    <property type="term" value="P:lipoprotein biosynthetic process"/>
    <property type="evidence" value="ECO:0007669"/>
    <property type="project" value="InterPro"/>
</dbReference>
<accession>A0A0G1A929</accession>
<feature type="transmembrane region" description="Helical" evidence="7">
    <location>
        <begin position="224"/>
        <end position="245"/>
    </location>
</feature>
<evidence type="ECO:0000256" key="7">
    <source>
        <dbReference type="SAM" id="Phobius"/>
    </source>
</evidence>
<proteinExistence type="inferred from homology"/>
<evidence type="ECO:0000256" key="6">
    <source>
        <dbReference type="ARBA" id="ARBA00023136"/>
    </source>
</evidence>
<feature type="transmembrane region" description="Helical" evidence="7">
    <location>
        <begin position="122"/>
        <end position="142"/>
    </location>
</feature>
<protein>
    <submittedName>
        <fullName evidence="8">Prolipoprotein diacylglyceryl transferase</fullName>
    </submittedName>
</protein>
<keyword evidence="5 7" id="KW-1133">Transmembrane helix</keyword>
<evidence type="ECO:0000256" key="4">
    <source>
        <dbReference type="ARBA" id="ARBA00022692"/>
    </source>
</evidence>
<evidence type="ECO:0000256" key="3">
    <source>
        <dbReference type="ARBA" id="ARBA00022679"/>
    </source>
</evidence>
<dbReference type="AlphaFoldDB" id="A0A0G1A929"/>
<gene>
    <name evidence="8" type="ORF">UV20_C0001G0180</name>
</gene>
<keyword evidence="2" id="KW-1003">Cell membrane</keyword>
<keyword evidence="8" id="KW-0449">Lipoprotein</keyword>
<feature type="transmembrane region" description="Helical" evidence="7">
    <location>
        <begin position="91"/>
        <end position="110"/>
    </location>
</feature>
<feature type="transmembrane region" description="Helical" evidence="7">
    <location>
        <begin position="20"/>
        <end position="39"/>
    </location>
</feature>
<feature type="transmembrane region" description="Helical" evidence="7">
    <location>
        <begin position="194"/>
        <end position="212"/>
    </location>
</feature>
<dbReference type="EMBL" id="LCDO01000001">
    <property type="protein sequence ID" value="KKS57540.1"/>
    <property type="molecule type" value="Genomic_DNA"/>
</dbReference>
<dbReference type="Pfam" id="PF01790">
    <property type="entry name" value="LGT"/>
    <property type="match status" value="1"/>
</dbReference>
<name>A0A0G1A929_9BACT</name>
<feature type="transmembrane region" description="Helical" evidence="7">
    <location>
        <begin position="51"/>
        <end position="71"/>
    </location>
</feature>
<dbReference type="GO" id="GO:0005886">
    <property type="term" value="C:plasma membrane"/>
    <property type="evidence" value="ECO:0007669"/>
    <property type="project" value="InterPro"/>
</dbReference>
<keyword evidence="3 8" id="KW-0808">Transferase</keyword>
<comment type="caution">
    <text evidence="8">The sequence shown here is derived from an EMBL/GenBank/DDBJ whole genome shotgun (WGS) entry which is preliminary data.</text>
</comment>